<gene>
    <name evidence="7" type="primary">aspS</name>
    <name evidence="9" type="ORF">Nkreftii_002796</name>
</gene>
<feature type="region of interest" description="Aspartate" evidence="7">
    <location>
        <begin position="200"/>
        <end position="203"/>
    </location>
</feature>
<dbReference type="AlphaFoldDB" id="A0A7S8FFP9"/>
<dbReference type="NCBIfam" id="TIGR00459">
    <property type="entry name" value="aspS_bact"/>
    <property type="match status" value="1"/>
</dbReference>
<feature type="binding site" evidence="7">
    <location>
        <position position="222"/>
    </location>
    <ligand>
        <name>L-aspartate</name>
        <dbReference type="ChEBI" id="CHEBI:29991"/>
    </ligand>
</feature>
<dbReference type="SUPFAM" id="SSF50249">
    <property type="entry name" value="Nucleic acid-binding proteins"/>
    <property type="match status" value="1"/>
</dbReference>
<dbReference type="GO" id="GO:0003676">
    <property type="term" value="F:nucleic acid binding"/>
    <property type="evidence" value="ECO:0007669"/>
    <property type="project" value="InterPro"/>
</dbReference>
<dbReference type="InterPro" id="IPR002312">
    <property type="entry name" value="Asp/Asn-tRNA-synth_IIb"/>
</dbReference>
<evidence type="ECO:0000313" key="9">
    <source>
        <dbReference type="EMBL" id="QPD05022.1"/>
    </source>
</evidence>
<comment type="catalytic activity">
    <reaction evidence="7">
        <text>tRNA(Asx) + L-aspartate + ATP = L-aspartyl-tRNA(Asx) + AMP + diphosphate</text>
        <dbReference type="Rhea" id="RHEA:18349"/>
        <dbReference type="Rhea" id="RHEA-COMP:9710"/>
        <dbReference type="Rhea" id="RHEA-COMP:9711"/>
        <dbReference type="ChEBI" id="CHEBI:29991"/>
        <dbReference type="ChEBI" id="CHEBI:30616"/>
        <dbReference type="ChEBI" id="CHEBI:33019"/>
        <dbReference type="ChEBI" id="CHEBI:78442"/>
        <dbReference type="ChEBI" id="CHEBI:78516"/>
        <dbReference type="ChEBI" id="CHEBI:456215"/>
        <dbReference type="EC" id="6.1.1.23"/>
    </reaction>
</comment>
<keyword evidence="3 7" id="KW-0547">Nucleotide-binding</keyword>
<dbReference type="SUPFAM" id="SSF55261">
    <property type="entry name" value="GAD domain-like"/>
    <property type="match status" value="1"/>
</dbReference>
<dbReference type="Gene3D" id="2.40.50.140">
    <property type="entry name" value="Nucleic acid-binding proteins"/>
    <property type="match status" value="1"/>
</dbReference>
<dbReference type="Gene3D" id="3.30.930.10">
    <property type="entry name" value="Bira Bifunctional Protein, Domain 2"/>
    <property type="match status" value="1"/>
</dbReference>
<dbReference type="EMBL" id="CP047423">
    <property type="protein sequence ID" value="QPD05022.1"/>
    <property type="molecule type" value="Genomic_DNA"/>
</dbReference>
<dbReference type="CDD" id="cd00777">
    <property type="entry name" value="AspRS_core"/>
    <property type="match status" value="1"/>
</dbReference>
<dbReference type="SUPFAM" id="SSF55681">
    <property type="entry name" value="Class II aaRS and biotin synthetases"/>
    <property type="match status" value="1"/>
</dbReference>
<dbReference type="GO" id="GO:0004815">
    <property type="term" value="F:aspartate-tRNA ligase activity"/>
    <property type="evidence" value="ECO:0007669"/>
    <property type="project" value="UniProtKB-UniRule"/>
</dbReference>
<evidence type="ECO:0000256" key="6">
    <source>
        <dbReference type="ARBA" id="ARBA00023146"/>
    </source>
</evidence>
<comment type="subunit">
    <text evidence="7">Homodimer.</text>
</comment>
<comment type="caution">
    <text evidence="7">Lacks conserved residue(s) required for the propagation of feature annotation.</text>
</comment>
<dbReference type="InterPro" id="IPR004364">
    <property type="entry name" value="Aa-tRNA-synt_II"/>
</dbReference>
<evidence type="ECO:0000256" key="5">
    <source>
        <dbReference type="ARBA" id="ARBA00022917"/>
    </source>
</evidence>
<dbReference type="Proteomes" id="UP000593737">
    <property type="component" value="Chromosome"/>
</dbReference>
<dbReference type="Pfam" id="PF01336">
    <property type="entry name" value="tRNA_anti-codon"/>
    <property type="match status" value="1"/>
</dbReference>
<keyword evidence="7" id="KW-0963">Cytoplasm</keyword>
<comment type="subcellular location">
    <subcellularLocation>
        <location evidence="7">Cytoplasm</location>
    </subcellularLocation>
</comment>
<dbReference type="InterPro" id="IPR029351">
    <property type="entry name" value="GAD_dom"/>
</dbReference>
<evidence type="ECO:0000259" key="8">
    <source>
        <dbReference type="PROSITE" id="PS50862"/>
    </source>
</evidence>
<evidence type="ECO:0000256" key="1">
    <source>
        <dbReference type="ARBA" id="ARBA00006303"/>
    </source>
</evidence>
<evidence type="ECO:0000256" key="3">
    <source>
        <dbReference type="ARBA" id="ARBA00022741"/>
    </source>
</evidence>
<keyword evidence="2 7" id="KW-0436">Ligase</keyword>
<dbReference type="InterPro" id="IPR045864">
    <property type="entry name" value="aa-tRNA-synth_II/BPL/LPL"/>
</dbReference>
<feature type="binding site" evidence="7">
    <location>
        <position position="176"/>
    </location>
    <ligand>
        <name>L-aspartate</name>
        <dbReference type="ChEBI" id="CHEBI:29991"/>
    </ligand>
</feature>
<accession>A0A7S8FFP9</accession>
<name>A0A7S8FFP9_9BACT</name>
<protein>
    <recommendedName>
        <fullName evidence="7">Aspartate--tRNA(Asp/Asn) ligase</fullName>
        <ecNumber evidence="7">6.1.1.23</ecNumber>
    </recommendedName>
    <alternativeName>
        <fullName evidence="7">Aspartyl-tRNA synthetase</fullName>
        <shortName evidence="7">AspRS</shortName>
    </alternativeName>
    <alternativeName>
        <fullName evidence="7">Non-discriminating aspartyl-tRNA synthetase</fullName>
        <shortName evidence="7">ND-AspRS</shortName>
    </alternativeName>
</protein>
<dbReference type="PRINTS" id="PR01042">
    <property type="entry name" value="TRNASYNTHASP"/>
</dbReference>
<keyword evidence="6 7" id="KW-0030">Aminoacyl-tRNA synthetase</keyword>
<dbReference type="GO" id="GO:0005524">
    <property type="term" value="F:ATP binding"/>
    <property type="evidence" value="ECO:0007669"/>
    <property type="project" value="UniProtKB-UniRule"/>
</dbReference>
<dbReference type="PROSITE" id="PS50862">
    <property type="entry name" value="AA_TRNA_LIGASE_II"/>
    <property type="match status" value="1"/>
</dbReference>
<dbReference type="PANTHER" id="PTHR22594">
    <property type="entry name" value="ASPARTYL/LYSYL-TRNA SYNTHETASE"/>
    <property type="match status" value="1"/>
</dbReference>
<organism evidence="9 10">
    <name type="scientific">Candidatus Nitrospira kreftii</name>
    <dbReference type="NCBI Taxonomy" id="2652173"/>
    <lineage>
        <taxon>Bacteria</taxon>
        <taxon>Pseudomonadati</taxon>
        <taxon>Nitrospirota</taxon>
        <taxon>Nitrospiria</taxon>
        <taxon>Nitrospirales</taxon>
        <taxon>Nitrospiraceae</taxon>
        <taxon>Nitrospira</taxon>
    </lineage>
</organism>
<feature type="binding site" evidence="7">
    <location>
        <position position="489"/>
    </location>
    <ligand>
        <name>L-aspartate</name>
        <dbReference type="ChEBI" id="CHEBI:29991"/>
    </ligand>
</feature>
<dbReference type="EC" id="6.1.1.23" evidence="7"/>
<dbReference type="GO" id="GO:0005737">
    <property type="term" value="C:cytoplasm"/>
    <property type="evidence" value="ECO:0007669"/>
    <property type="project" value="UniProtKB-SubCell"/>
</dbReference>
<feature type="binding site" evidence="7">
    <location>
        <begin position="222"/>
        <end position="224"/>
    </location>
    <ligand>
        <name>ATP</name>
        <dbReference type="ChEBI" id="CHEBI:30616"/>
    </ligand>
</feature>
<dbReference type="PANTHER" id="PTHR22594:SF5">
    <property type="entry name" value="ASPARTATE--TRNA LIGASE, MITOCHONDRIAL"/>
    <property type="match status" value="1"/>
</dbReference>
<dbReference type="NCBIfam" id="NF001750">
    <property type="entry name" value="PRK00476.1"/>
    <property type="match status" value="1"/>
</dbReference>
<keyword evidence="4 7" id="KW-0067">ATP-binding</keyword>
<feature type="binding site" evidence="7">
    <location>
        <position position="231"/>
    </location>
    <ligand>
        <name>ATP</name>
        <dbReference type="ChEBI" id="CHEBI:30616"/>
    </ligand>
</feature>
<dbReference type="CDD" id="cd04317">
    <property type="entry name" value="EcAspRS_like_N"/>
    <property type="match status" value="1"/>
</dbReference>
<comment type="function">
    <text evidence="7">Aspartyl-tRNA synthetase with relaxed tRNA specificity since it is able to aspartylate not only its cognate tRNA(Asp) but also tRNA(Asn). Reaction proceeds in two steps: L-aspartate is first activated by ATP to form Asp-AMP and then transferred to the acceptor end of tRNA(Asp/Asn).</text>
</comment>
<dbReference type="Pfam" id="PF02938">
    <property type="entry name" value="GAD"/>
    <property type="match status" value="1"/>
</dbReference>
<evidence type="ECO:0000313" key="10">
    <source>
        <dbReference type="Proteomes" id="UP000593737"/>
    </source>
</evidence>
<dbReference type="InterPro" id="IPR012340">
    <property type="entry name" value="NA-bd_OB-fold"/>
</dbReference>
<dbReference type="KEGG" id="nkf:Nkreftii_002796"/>
<evidence type="ECO:0000256" key="4">
    <source>
        <dbReference type="ARBA" id="ARBA00022840"/>
    </source>
</evidence>
<dbReference type="InterPro" id="IPR004524">
    <property type="entry name" value="Asp-tRNA-ligase_1"/>
</dbReference>
<evidence type="ECO:0000256" key="2">
    <source>
        <dbReference type="ARBA" id="ARBA00022598"/>
    </source>
</evidence>
<feature type="binding site" evidence="7">
    <location>
        <position position="448"/>
    </location>
    <ligand>
        <name>L-aspartate</name>
        <dbReference type="ChEBI" id="CHEBI:29991"/>
    </ligand>
</feature>
<proteinExistence type="inferred from homology"/>
<dbReference type="InterPro" id="IPR047090">
    <property type="entry name" value="AspRS_core"/>
</dbReference>
<feature type="domain" description="Aminoacyl-transfer RNA synthetases class-II family profile" evidence="8">
    <location>
        <begin position="143"/>
        <end position="555"/>
    </location>
</feature>
<dbReference type="InterPro" id="IPR004365">
    <property type="entry name" value="NA-bd_OB_tRNA"/>
</dbReference>
<dbReference type="InterPro" id="IPR004115">
    <property type="entry name" value="GAD-like_sf"/>
</dbReference>
<reference evidence="9 10" key="1">
    <citation type="journal article" date="2020" name="ISME J.">
        <title>Enrichment and physiological characterization of a novel comammox Nitrospira indicates ammonium inhibition of complete nitrification.</title>
        <authorList>
            <person name="Sakoula D."/>
            <person name="Koch H."/>
            <person name="Frank J."/>
            <person name="Jetten M.S.M."/>
            <person name="van Kessel M.A.H.J."/>
            <person name="Lucker S."/>
        </authorList>
    </citation>
    <scope>NUCLEOTIDE SEQUENCE [LARGE SCALE GENOMIC DNA]</scope>
    <source>
        <strain evidence="9">Comreactor17</strain>
    </source>
</reference>
<comment type="similarity">
    <text evidence="1 7">Belongs to the class-II aminoacyl-tRNA synthetase family. Type 1 subfamily.</text>
</comment>
<dbReference type="Pfam" id="PF00152">
    <property type="entry name" value="tRNA-synt_2"/>
    <property type="match status" value="1"/>
</dbReference>
<dbReference type="GO" id="GO:0050560">
    <property type="term" value="F:aspartate-tRNA(Asn) ligase activity"/>
    <property type="evidence" value="ECO:0007669"/>
    <property type="project" value="UniProtKB-EC"/>
</dbReference>
<sequence length="587" mass="65963">MKIRTHRCGELHKEHVGQTVVLNGWVQRRRDHGTVIFIDLRDRTGLTQVVFNAERNMRVHQVAHLLRPECVVSVSGRVMARPDESKNPNLSTGEIEVFVDEVEILNEAKTPPFLIEDDADVTEAIRLKYRFLDLRRPRMQELLSLRHRIMQATREFVNAEGFLEVETPILTKSTPEGARDYLVPSRVNPGQFFALPQSPQLFKQVLMVSGVDRYYQIARCFRDEDLRNDRQPEFTQIDLELSFVDREQVMSLMERMIVTIFNKAGGVQLPTPFRRMSYAEAVGRYGSDKPDLRFDMPLYDVTAFGAASQFKVFKDAATKGGIVKALIVKGGATLSRTRIDALGETAKHFGAKGLAWLKVTAEGQLESVIAKFLDATAFTSALPEAKPNDLVLFGADKASVVHDVLGRIRLLLGEELNLVDKTAWRPLWVIDFPMLDYDQEQKRYVAMHHPFTAPLDDDLPLLESDPLKVRAKAYDMVLNGSEIGGGSIRIHRRDVQSKVFDLLGIGKEEAAVKFGFLLEALEYGAPPHGGIAFGLDRLVMLLGNADSIRDVIAFPKTQKAQCPLTDAPSTVGADQLKELRIKMDLIE</sequence>
<feature type="site" description="Important for tRNA non-discrimination" evidence="7">
    <location>
        <position position="32"/>
    </location>
</feature>
<feature type="binding site" evidence="7">
    <location>
        <begin position="534"/>
        <end position="537"/>
    </location>
    <ligand>
        <name>ATP</name>
        <dbReference type="ChEBI" id="CHEBI:30616"/>
    </ligand>
</feature>
<dbReference type="InterPro" id="IPR006195">
    <property type="entry name" value="aa-tRNA-synth_II"/>
</dbReference>
<keyword evidence="5 7" id="KW-0648">Protein biosynthesis</keyword>
<dbReference type="Gene3D" id="3.30.1360.30">
    <property type="entry name" value="GAD-like domain"/>
    <property type="match status" value="1"/>
</dbReference>
<dbReference type="HAMAP" id="MF_00044">
    <property type="entry name" value="Asp_tRNA_synth_type1"/>
    <property type="match status" value="1"/>
</dbReference>
<evidence type="ECO:0000256" key="7">
    <source>
        <dbReference type="HAMAP-Rule" id="MF_00044"/>
    </source>
</evidence>
<feature type="binding site" evidence="7">
    <location>
        <position position="482"/>
    </location>
    <ligand>
        <name>ATP</name>
        <dbReference type="ChEBI" id="CHEBI:30616"/>
    </ligand>
</feature>
<dbReference type="InterPro" id="IPR047089">
    <property type="entry name" value="Asp-tRNA-ligase_1_N"/>
</dbReference>
<dbReference type="GO" id="GO:0006422">
    <property type="term" value="P:aspartyl-tRNA aminoacylation"/>
    <property type="evidence" value="ECO:0007669"/>
    <property type="project" value="UniProtKB-UniRule"/>
</dbReference>